<keyword evidence="9" id="KW-0539">Nucleus</keyword>
<feature type="binding site" evidence="9">
    <location>
        <position position="313"/>
    </location>
    <ligand>
        <name>K(+)</name>
        <dbReference type="ChEBI" id="CHEBI:29103"/>
    </ligand>
</feature>
<evidence type="ECO:0000256" key="4">
    <source>
        <dbReference type="ARBA" id="ARBA00022777"/>
    </source>
</evidence>
<feature type="binding site" evidence="9">
    <location>
        <begin position="43"/>
        <end position="47"/>
    </location>
    <ligand>
        <name>substrate</name>
    </ligand>
</feature>
<dbReference type="EC" id="2.7.1.15" evidence="9"/>
<feature type="binding site" evidence="9">
    <location>
        <position position="272"/>
    </location>
    <ligand>
        <name>substrate</name>
    </ligand>
</feature>
<evidence type="ECO:0000256" key="5">
    <source>
        <dbReference type="ARBA" id="ARBA00022840"/>
    </source>
</evidence>
<feature type="active site" description="Proton acceptor" evidence="9">
    <location>
        <position position="272"/>
    </location>
</feature>
<keyword evidence="5 9" id="KW-0067">ATP-binding</keyword>
<dbReference type="GO" id="GO:0005737">
    <property type="term" value="C:cytoplasm"/>
    <property type="evidence" value="ECO:0007669"/>
    <property type="project" value="UniProtKB-SubCell"/>
</dbReference>
<dbReference type="AlphaFoldDB" id="A0A074VMK5"/>
<accession>A0A074VMK5</accession>
<dbReference type="HAMAP" id="MF_01987">
    <property type="entry name" value="Ribokinase"/>
    <property type="match status" value="1"/>
</dbReference>
<feature type="binding site" evidence="9">
    <location>
        <position position="308"/>
    </location>
    <ligand>
        <name>K(+)</name>
        <dbReference type="ChEBI" id="CHEBI:29103"/>
    </ligand>
</feature>
<feature type="binding site" evidence="9">
    <location>
        <begin position="239"/>
        <end position="244"/>
    </location>
    <ligand>
        <name>ATP</name>
        <dbReference type="ChEBI" id="CHEBI:30616"/>
    </ligand>
</feature>
<dbReference type="Gene3D" id="3.40.1190.20">
    <property type="match status" value="1"/>
</dbReference>
<feature type="binding site" evidence="9">
    <location>
        <position position="200"/>
    </location>
    <ligand>
        <name>ATP</name>
        <dbReference type="ChEBI" id="CHEBI:30616"/>
    </ligand>
</feature>
<sequence length="327" mass="34444">MVSPLPAICVLGSLNIDLVYYTPHHPLPGETLTSTHSDVSPGGKGANQAVACAKLSRSRTLEDASIKVIMFGAVGADAHGSKLLDSLQSYGVNISEVVRRQDPSEHSITGNAVVIVDERTGQNRIILTPGANASLRPESVTNLASLRPSLLVMQLEIPLDTVLQALAAAKSVGVPVLLNPAPAVQLPEEAYNGLSHLILNETEVALLAQIDEAELDDPNTVEKTASKLLAKGVQNLVITLGAKGAYYMSKNGQKGFVPALKVDVVDTTAAGDTFIGMYSVLAVEASSRNLDFDICAAVTKSTFASAKTVSRRGAQVSIPWKDELVLE</sequence>
<evidence type="ECO:0000256" key="1">
    <source>
        <dbReference type="ARBA" id="ARBA00022679"/>
    </source>
</evidence>
<dbReference type="GO" id="GO:0046872">
    <property type="term" value="F:metal ion binding"/>
    <property type="evidence" value="ECO:0007669"/>
    <property type="project" value="UniProtKB-KW"/>
</dbReference>
<dbReference type="GeneID" id="63918460"/>
<dbReference type="STRING" id="1043003.A0A074VMK5"/>
<dbReference type="Proteomes" id="UP000030672">
    <property type="component" value="Unassembled WGS sequence"/>
</dbReference>
<evidence type="ECO:0000256" key="6">
    <source>
        <dbReference type="ARBA" id="ARBA00022842"/>
    </source>
</evidence>
<keyword evidence="4 9" id="KW-0418">Kinase</keyword>
<dbReference type="HOGENOM" id="CLU_027634_2_0_1"/>
<dbReference type="InterPro" id="IPR029056">
    <property type="entry name" value="Ribokinase-like"/>
</dbReference>
<dbReference type="GO" id="GO:0005524">
    <property type="term" value="F:ATP binding"/>
    <property type="evidence" value="ECO:0007669"/>
    <property type="project" value="UniProtKB-UniRule"/>
</dbReference>
<feature type="binding site" evidence="9">
    <location>
        <position position="266"/>
    </location>
    <ligand>
        <name>K(+)</name>
        <dbReference type="ChEBI" id="CHEBI:29103"/>
    </ligand>
</feature>
<evidence type="ECO:0000256" key="2">
    <source>
        <dbReference type="ARBA" id="ARBA00022723"/>
    </source>
</evidence>
<keyword evidence="2 9" id="KW-0479">Metal-binding</keyword>
<dbReference type="InterPro" id="IPR002139">
    <property type="entry name" value="Ribo/fructo_kinase"/>
</dbReference>
<keyword evidence="9" id="KW-0963">Cytoplasm</keyword>
<keyword evidence="7 9" id="KW-0630">Potassium</keyword>
<dbReference type="GO" id="GO:0005634">
    <property type="term" value="C:nucleus"/>
    <property type="evidence" value="ECO:0007669"/>
    <property type="project" value="UniProtKB-SubCell"/>
</dbReference>
<dbReference type="PANTHER" id="PTHR10584:SF166">
    <property type="entry name" value="RIBOKINASE"/>
    <property type="match status" value="1"/>
</dbReference>
<comment type="activity regulation">
    <text evidence="9">Activated by a monovalent cation that binds near, but not in, the active site. The most likely occupant of the site in vivo is potassium. Ion binding induces a conformational change that may alter substrate affinity.</text>
</comment>
<comment type="subcellular location">
    <subcellularLocation>
        <location evidence="9">Cytoplasm</location>
    </subcellularLocation>
    <subcellularLocation>
        <location evidence="9">Nucleus</location>
    </subcellularLocation>
</comment>
<feature type="binding site" evidence="9">
    <location>
        <begin position="271"/>
        <end position="272"/>
    </location>
    <ligand>
        <name>ATP</name>
        <dbReference type="ChEBI" id="CHEBI:30616"/>
    </ligand>
</feature>
<feature type="binding site" evidence="9">
    <location>
        <position position="268"/>
    </location>
    <ligand>
        <name>K(+)</name>
        <dbReference type="ChEBI" id="CHEBI:29103"/>
    </ligand>
</feature>
<feature type="binding site" evidence="9">
    <location>
        <position position="317"/>
    </location>
    <ligand>
        <name>K(+)</name>
        <dbReference type="ChEBI" id="CHEBI:29103"/>
    </ligand>
</feature>
<comment type="cofactor">
    <cofactor evidence="9">
        <name>Mg(2+)</name>
        <dbReference type="ChEBI" id="CHEBI:18420"/>
    </cofactor>
    <text evidence="9">Requires a divalent cation, most likely magnesium in vivo, as an electrophilic catalyst to aid phosphoryl group transfer. It is the chelate of the metal and the nucleotide that is the actual substrate.</text>
</comment>
<comment type="similarity">
    <text evidence="9">Belongs to the carbohydrate kinase PfkB family. Ribokinase subfamily.</text>
</comment>
<comment type="catalytic activity">
    <reaction evidence="9">
        <text>D-ribose + ATP = D-ribose 5-phosphate + ADP + H(+)</text>
        <dbReference type="Rhea" id="RHEA:13697"/>
        <dbReference type="ChEBI" id="CHEBI:15378"/>
        <dbReference type="ChEBI" id="CHEBI:30616"/>
        <dbReference type="ChEBI" id="CHEBI:47013"/>
        <dbReference type="ChEBI" id="CHEBI:78346"/>
        <dbReference type="ChEBI" id="CHEBI:456216"/>
        <dbReference type="EC" id="2.7.1.15"/>
    </reaction>
</comment>
<evidence type="ECO:0000259" key="10">
    <source>
        <dbReference type="Pfam" id="PF00294"/>
    </source>
</evidence>
<dbReference type="PRINTS" id="PR00990">
    <property type="entry name" value="RIBOKINASE"/>
</dbReference>
<dbReference type="InterPro" id="IPR011611">
    <property type="entry name" value="PfkB_dom"/>
</dbReference>
<feature type="binding site" evidence="9">
    <location>
        <position position="311"/>
    </location>
    <ligand>
        <name>K(+)</name>
        <dbReference type="ChEBI" id="CHEBI:29103"/>
    </ligand>
</feature>
<evidence type="ECO:0000313" key="12">
    <source>
        <dbReference type="Proteomes" id="UP000030672"/>
    </source>
</evidence>
<dbReference type="SUPFAM" id="SSF53613">
    <property type="entry name" value="Ribokinase-like"/>
    <property type="match status" value="1"/>
</dbReference>
<keyword evidence="8 9" id="KW-0119">Carbohydrate metabolism</keyword>
<evidence type="ECO:0000256" key="7">
    <source>
        <dbReference type="ARBA" id="ARBA00022958"/>
    </source>
</evidence>
<dbReference type="EMBL" id="KL584843">
    <property type="protein sequence ID" value="KEQ60349.1"/>
    <property type="molecule type" value="Genomic_DNA"/>
</dbReference>
<feature type="binding site" evidence="9">
    <location>
        <begin position="15"/>
        <end position="17"/>
    </location>
    <ligand>
        <name>substrate</name>
    </ligand>
</feature>
<evidence type="ECO:0000256" key="3">
    <source>
        <dbReference type="ARBA" id="ARBA00022741"/>
    </source>
</evidence>
<keyword evidence="1 9" id="KW-0808">Transferase</keyword>
<comment type="caution">
    <text evidence="9">Lacks conserved residue(s) required for the propagation of feature annotation.</text>
</comment>
<evidence type="ECO:0000313" key="11">
    <source>
        <dbReference type="EMBL" id="KEQ60349.1"/>
    </source>
</evidence>
<keyword evidence="12" id="KW-1185">Reference proteome</keyword>
<dbReference type="GO" id="GO:0004747">
    <property type="term" value="F:ribokinase activity"/>
    <property type="evidence" value="ECO:0007669"/>
    <property type="project" value="UniProtKB-UniRule"/>
</dbReference>
<keyword evidence="3 9" id="KW-0547">Nucleotide-binding</keyword>
<comment type="function">
    <text evidence="9">Catalyzes the phosphorylation of ribose at O-5 in a reaction requiring ATP and magnesium. The resulting D-ribose-5-phosphate can then be used either for sythesis of nucleotides, histidine, and tryptophan, or as a component of the pentose phosphate pathway.</text>
</comment>
<feature type="domain" description="Carbohydrate kinase PfkB" evidence="10">
    <location>
        <begin position="8"/>
        <end position="320"/>
    </location>
</feature>
<keyword evidence="6 9" id="KW-0460">Magnesium</keyword>
<gene>
    <name evidence="11" type="ORF">M437DRAFT_68258</name>
</gene>
<comment type="subunit">
    <text evidence="9">Homodimer.</text>
</comment>
<proteinExistence type="inferred from homology"/>
<organism evidence="11 12">
    <name type="scientific">Aureobasidium melanogenum (strain CBS 110374)</name>
    <name type="common">Aureobasidium pullulans var. melanogenum</name>
    <dbReference type="NCBI Taxonomy" id="1043003"/>
    <lineage>
        <taxon>Eukaryota</taxon>
        <taxon>Fungi</taxon>
        <taxon>Dikarya</taxon>
        <taxon>Ascomycota</taxon>
        <taxon>Pezizomycotina</taxon>
        <taxon>Dothideomycetes</taxon>
        <taxon>Dothideomycetidae</taxon>
        <taxon>Dothideales</taxon>
        <taxon>Saccotheciaceae</taxon>
        <taxon>Aureobasidium</taxon>
    </lineage>
</organism>
<name>A0A074VMK5_AURM1</name>
<evidence type="ECO:0000256" key="8">
    <source>
        <dbReference type="ARBA" id="ARBA00023277"/>
    </source>
</evidence>
<dbReference type="GO" id="GO:0019303">
    <property type="term" value="P:D-ribose catabolic process"/>
    <property type="evidence" value="ECO:0007669"/>
    <property type="project" value="UniProtKB-UniRule"/>
</dbReference>
<reference evidence="11 12" key="1">
    <citation type="journal article" date="2014" name="BMC Genomics">
        <title>Genome sequencing of four Aureobasidium pullulans varieties: biotechnological potential, stress tolerance, and description of new species.</title>
        <authorList>
            <person name="Gostin Ar C."/>
            <person name="Ohm R.A."/>
            <person name="Kogej T."/>
            <person name="Sonjak S."/>
            <person name="Turk M."/>
            <person name="Zajc J."/>
            <person name="Zalar P."/>
            <person name="Grube M."/>
            <person name="Sun H."/>
            <person name="Han J."/>
            <person name="Sharma A."/>
            <person name="Chiniquy J."/>
            <person name="Ngan C.Y."/>
            <person name="Lipzen A."/>
            <person name="Barry K."/>
            <person name="Grigoriev I.V."/>
            <person name="Gunde-Cimerman N."/>
        </authorList>
    </citation>
    <scope>NUCLEOTIDE SEQUENCE [LARGE SCALE GENOMIC DNA]</scope>
    <source>
        <strain evidence="11 12">CBS 110374</strain>
    </source>
</reference>
<dbReference type="RefSeq" id="XP_040877372.1">
    <property type="nucleotide sequence ID" value="XM_041025087.1"/>
</dbReference>
<dbReference type="InterPro" id="IPR011877">
    <property type="entry name" value="Ribokinase"/>
</dbReference>
<protein>
    <recommendedName>
        <fullName evidence="9">Ribokinase</fullName>
        <shortName evidence="9">RK</shortName>
        <ecNumber evidence="9">2.7.1.15</ecNumber>
    </recommendedName>
</protein>
<evidence type="ECO:0000256" key="9">
    <source>
        <dbReference type="HAMAP-Rule" id="MF_03215"/>
    </source>
</evidence>
<dbReference type="Pfam" id="PF00294">
    <property type="entry name" value="PfkB"/>
    <property type="match status" value="1"/>
</dbReference>
<dbReference type="PANTHER" id="PTHR10584">
    <property type="entry name" value="SUGAR KINASE"/>
    <property type="match status" value="1"/>
</dbReference>
<dbReference type="CDD" id="cd01174">
    <property type="entry name" value="ribokinase"/>
    <property type="match status" value="1"/>
</dbReference>
<feature type="binding site" evidence="9">
    <location>
        <position position="156"/>
    </location>
    <ligand>
        <name>substrate</name>
    </ligand>
</feature>
<dbReference type="UniPathway" id="UPA00916">
    <property type="reaction ID" value="UER00889"/>
</dbReference>
<comment type="pathway">
    <text evidence="9">Carbohydrate metabolism; D-ribose degradation; D-ribose 5-phosphate from beta-D-ribopyranose: step 2/2.</text>
</comment>